<evidence type="ECO:0000256" key="1">
    <source>
        <dbReference type="SAM" id="MobiDB-lite"/>
    </source>
</evidence>
<dbReference type="RefSeq" id="WP_344717144.1">
    <property type="nucleotide sequence ID" value="NZ_BAAAYG010000001.1"/>
</dbReference>
<dbReference type="Proteomes" id="UP001501736">
    <property type="component" value="Unassembled WGS sequence"/>
</dbReference>
<keyword evidence="2" id="KW-0472">Membrane</keyword>
<organism evidence="3 4">
    <name type="scientific">Nesterenkonia halobia</name>
    <dbReference type="NCBI Taxonomy" id="37922"/>
    <lineage>
        <taxon>Bacteria</taxon>
        <taxon>Bacillati</taxon>
        <taxon>Actinomycetota</taxon>
        <taxon>Actinomycetes</taxon>
        <taxon>Micrococcales</taxon>
        <taxon>Micrococcaceae</taxon>
        <taxon>Nesterenkonia</taxon>
    </lineage>
</organism>
<keyword evidence="2" id="KW-1133">Transmembrane helix</keyword>
<reference evidence="4" key="1">
    <citation type="journal article" date="2019" name="Int. J. Syst. Evol. Microbiol.">
        <title>The Global Catalogue of Microorganisms (GCM) 10K type strain sequencing project: providing services to taxonomists for standard genome sequencing and annotation.</title>
        <authorList>
            <consortium name="The Broad Institute Genomics Platform"/>
            <consortium name="The Broad Institute Genome Sequencing Center for Infectious Disease"/>
            <person name="Wu L."/>
            <person name="Ma J."/>
        </authorList>
    </citation>
    <scope>NUCLEOTIDE SEQUENCE [LARGE SCALE GENOMIC DNA]</scope>
    <source>
        <strain evidence="4">JCM 11483</strain>
    </source>
</reference>
<gene>
    <name evidence="3" type="ORF">GCM10020260_00130</name>
</gene>
<feature type="region of interest" description="Disordered" evidence="1">
    <location>
        <begin position="37"/>
        <end position="111"/>
    </location>
</feature>
<feature type="transmembrane region" description="Helical" evidence="2">
    <location>
        <begin position="12"/>
        <end position="33"/>
    </location>
</feature>
<feature type="compositionally biased region" description="Low complexity" evidence="1">
    <location>
        <begin position="48"/>
        <end position="75"/>
    </location>
</feature>
<keyword evidence="2" id="KW-0812">Transmembrane</keyword>
<sequence>MPATNPELRRFRVIFIIVGVLALLILIGGIFAACQTSSGPEPTSAGAPESTATPSPDESTSSPSPSESATDPETSASPSDDETGGPFESVAYNVDPSDDSRPLGATKPKDHCWTDEQALAEEAARVMTTWNAADDWNTADAEVRAKYLMHPDRAENVGVPQRPAGTAWNQPAEHEAITLTETEPSTHHDASSIEMEVTWRWVSQDGWKGSAGSRFWAITTAEDPDDADCLVVNDYTWSGT</sequence>
<protein>
    <submittedName>
        <fullName evidence="3">Uncharacterized protein</fullName>
    </submittedName>
</protein>
<dbReference type="EMBL" id="BAAAYG010000001">
    <property type="protein sequence ID" value="GAA3278249.1"/>
    <property type="molecule type" value="Genomic_DNA"/>
</dbReference>
<proteinExistence type="predicted"/>
<accession>A0ABP6R9P0</accession>
<name>A0ABP6R9P0_9MICC</name>
<comment type="caution">
    <text evidence="3">The sequence shown here is derived from an EMBL/GenBank/DDBJ whole genome shotgun (WGS) entry which is preliminary data.</text>
</comment>
<evidence type="ECO:0000313" key="3">
    <source>
        <dbReference type="EMBL" id="GAA3278249.1"/>
    </source>
</evidence>
<keyword evidence="4" id="KW-1185">Reference proteome</keyword>
<evidence type="ECO:0000256" key="2">
    <source>
        <dbReference type="SAM" id="Phobius"/>
    </source>
</evidence>
<evidence type="ECO:0000313" key="4">
    <source>
        <dbReference type="Proteomes" id="UP001501736"/>
    </source>
</evidence>